<feature type="compositionally biased region" description="Polar residues" evidence="1">
    <location>
        <begin position="66"/>
        <end position="79"/>
    </location>
</feature>
<name>A0A8J5SYU5_ZIZPA</name>
<sequence>MEERVLEAVTALAAKVEGIDQIQEKLMQIDFKLELQRERMDQMQSVVNQVQLEQVTMARTTRTTTGAAQETEISSTQSPVVPPATILGMMDGLERDRGQIDSYPKRWVPRKWI</sequence>
<dbReference type="AlphaFoldDB" id="A0A8J5SYU5"/>
<evidence type="ECO:0000313" key="2">
    <source>
        <dbReference type="EMBL" id="KAG8065049.1"/>
    </source>
</evidence>
<keyword evidence="3" id="KW-1185">Reference proteome</keyword>
<gene>
    <name evidence="2" type="ORF">GUJ93_ZPchr0004g39057</name>
</gene>
<reference evidence="2" key="1">
    <citation type="journal article" date="2021" name="bioRxiv">
        <title>Whole Genome Assembly and Annotation of Northern Wild Rice, Zizania palustris L., Supports a Whole Genome Duplication in the Zizania Genus.</title>
        <authorList>
            <person name="Haas M."/>
            <person name="Kono T."/>
            <person name="Macchietto M."/>
            <person name="Millas R."/>
            <person name="McGilp L."/>
            <person name="Shao M."/>
            <person name="Duquette J."/>
            <person name="Hirsch C.N."/>
            <person name="Kimball J."/>
        </authorList>
    </citation>
    <scope>NUCLEOTIDE SEQUENCE</scope>
    <source>
        <tissue evidence="2">Fresh leaf tissue</tissue>
    </source>
</reference>
<evidence type="ECO:0000256" key="1">
    <source>
        <dbReference type="SAM" id="MobiDB-lite"/>
    </source>
</evidence>
<reference evidence="2" key="2">
    <citation type="submission" date="2021-02" db="EMBL/GenBank/DDBJ databases">
        <authorList>
            <person name="Kimball J.A."/>
            <person name="Haas M.W."/>
            <person name="Macchietto M."/>
            <person name="Kono T."/>
            <person name="Duquette J."/>
            <person name="Shao M."/>
        </authorList>
    </citation>
    <scope>NUCLEOTIDE SEQUENCE</scope>
    <source>
        <tissue evidence="2">Fresh leaf tissue</tissue>
    </source>
</reference>
<accession>A0A8J5SYU5</accession>
<dbReference type="Proteomes" id="UP000729402">
    <property type="component" value="Unassembled WGS sequence"/>
</dbReference>
<dbReference type="OrthoDB" id="718992at2759"/>
<feature type="region of interest" description="Disordered" evidence="1">
    <location>
        <begin position="61"/>
        <end position="84"/>
    </location>
</feature>
<proteinExistence type="predicted"/>
<protein>
    <submittedName>
        <fullName evidence="2">Uncharacterized protein</fullName>
    </submittedName>
</protein>
<organism evidence="2 3">
    <name type="scientific">Zizania palustris</name>
    <name type="common">Northern wild rice</name>
    <dbReference type="NCBI Taxonomy" id="103762"/>
    <lineage>
        <taxon>Eukaryota</taxon>
        <taxon>Viridiplantae</taxon>
        <taxon>Streptophyta</taxon>
        <taxon>Embryophyta</taxon>
        <taxon>Tracheophyta</taxon>
        <taxon>Spermatophyta</taxon>
        <taxon>Magnoliopsida</taxon>
        <taxon>Liliopsida</taxon>
        <taxon>Poales</taxon>
        <taxon>Poaceae</taxon>
        <taxon>BOP clade</taxon>
        <taxon>Oryzoideae</taxon>
        <taxon>Oryzeae</taxon>
        <taxon>Zizaniinae</taxon>
        <taxon>Zizania</taxon>
    </lineage>
</organism>
<dbReference type="EMBL" id="JAAALK010000285">
    <property type="protein sequence ID" value="KAG8065049.1"/>
    <property type="molecule type" value="Genomic_DNA"/>
</dbReference>
<comment type="caution">
    <text evidence="2">The sequence shown here is derived from an EMBL/GenBank/DDBJ whole genome shotgun (WGS) entry which is preliminary data.</text>
</comment>
<evidence type="ECO:0000313" key="3">
    <source>
        <dbReference type="Proteomes" id="UP000729402"/>
    </source>
</evidence>